<dbReference type="VEuPathDB" id="GiardiaDB:DHA2_154148"/>
<reference evidence="2" key="1">
    <citation type="submission" date="2012-02" db="EMBL/GenBank/DDBJ databases">
        <title>Genome sequencing of Giardia lamblia Genotypes A2 and B isolates (DH and GS) and comparative analysis with the genomes of Genotypes A1 and E (WB and Pig).</title>
        <authorList>
            <person name="Adam R."/>
            <person name="Dahlstrom E."/>
            <person name="Martens C."/>
            <person name="Bruno D."/>
            <person name="Barbian K."/>
            <person name="Porcella S.F."/>
            <person name="Nash T."/>
        </authorList>
    </citation>
    <scope>NUCLEOTIDE SEQUENCE</scope>
    <source>
        <strain evidence="2">DH</strain>
    </source>
</reference>
<organism evidence="1 2">
    <name type="scientific">Giardia intestinalis</name>
    <name type="common">Giardia lamblia</name>
    <dbReference type="NCBI Taxonomy" id="5741"/>
    <lineage>
        <taxon>Eukaryota</taxon>
        <taxon>Metamonada</taxon>
        <taxon>Diplomonadida</taxon>
        <taxon>Hexamitidae</taxon>
        <taxon>Giardiinae</taxon>
        <taxon>Giardia</taxon>
    </lineage>
</organism>
<dbReference type="SUPFAM" id="SSF57184">
    <property type="entry name" value="Growth factor receptor domain"/>
    <property type="match status" value="1"/>
</dbReference>
<evidence type="ECO:0000313" key="2">
    <source>
        <dbReference type="Proteomes" id="UP000018320"/>
    </source>
</evidence>
<proteinExistence type="predicted"/>
<dbReference type="Gene3D" id="2.10.220.10">
    <property type="entry name" value="Hormone Receptor, Insulin-like Growth Factor Receptor 1, Chain A, domain 2"/>
    <property type="match status" value="1"/>
</dbReference>
<dbReference type="Proteomes" id="UP000018320">
    <property type="component" value="Unassembled WGS sequence"/>
</dbReference>
<accession>V6T7W6</accession>
<comment type="caution">
    <text evidence="1">The sequence shown here is derived from an EMBL/GenBank/DDBJ whole genome shotgun (WGS) entry which is preliminary data.</text>
</comment>
<dbReference type="EMBL" id="AHGT01000137">
    <property type="protein sequence ID" value="ESU34824.1"/>
    <property type="molecule type" value="Genomic_DNA"/>
</dbReference>
<name>V6T7W6_GIAIN</name>
<evidence type="ECO:0000313" key="1">
    <source>
        <dbReference type="EMBL" id="ESU34824.1"/>
    </source>
</evidence>
<protein>
    <submittedName>
        <fullName evidence="1">Molecular chaperone, DnaJ family protein</fullName>
    </submittedName>
</protein>
<dbReference type="InterPro" id="IPR009030">
    <property type="entry name" value="Growth_fac_rcpt_cys_sf"/>
</dbReference>
<gene>
    <name evidence="1" type="ORF">DHA2_154148</name>
</gene>
<dbReference type="AlphaFoldDB" id="V6T7W6"/>
<sequence>MNGSDTVTCVDASGCGDGYYADPEELQCATCGIESCQACTPKDNNLVCTRCSPDLSQSTASRAHSHARS</sequence>
<reference evidence="1 2" key="2">
    <citation type="journal article" date="2013" name="Genome Biol. Evol.">
        <title>Genome sequencing of Giardia lamblia genotypes A2 and B isolates (DH and GS) and comparative analysis with the genomes of genotypes A1 and E (WB and Pig).</title>
        <authorList>
            <person name="Adam R.D."/>
            <person name="Dahlstrom E.W."/>
            <person name="Martens C.A."/>
            <person name="Bruno D.P."/>
            <person name="Barbian K.D."/>
            <person name="Ricklefs S.M."/>
            <person name="Hernandez M.M."/>
            <person name="Narla N.P."/>
            <person name="Patel R.B."/>
            <person name="Porcella S.F."/>
            <person name="Nash T.E."/>
        </authorList>
    </citation>
    <scope>NUCLEOTIDE SEQUENCE [LARGE SCALE GENOMIC DNA]</scope>
    <source>
        <strain evidence="1 2">DH</strain>
    </source>
</reference>